<dbReference type="SUPFAM" id="SSF54211">
    <property type="entry name" value="Ribosomal protein S5 domain 2-like"/>
    <property type="match status" value="1"/>
</dbReference>
<evidence type="ECO:0000313" key="9">
    <source>
        <dbReference type="Proteomes" id="UP000193986"/>
    </source>
</evidence>
<dbReference type="GO" id="GO:0061982">
    <property type="term" value="P:meiosis I cell cycle process"/>
    <property type="evidence" value="ECO:0007669"/>
    <property type="project" value="UniProtKB-ARBA"/>
</dbReference>
<feature type="compositionally biased region" description="Acidic residues" evidence="6">
    <location>
        <begin position="450"/>
        <end position="464"/>
    </location>
</feature>
<dbReference type="PROSITE" id="PS00058">
    <property type="entry name" value="DNA_MISMATCH_REPAIR_1"/>
    <property type="match status" value="1"/>
</dbReference>
<evidence type="ECO:0000256" key="1">
    <source>
        <dbReference type="ARBA" id="ARBA00004123"/>
    </source>
</evidence>
<keyword evidence="9" id="KW-1185">Reference proteome</keyword>
<dbReference type="STRING" id="71784.A0A1Y2BKU3"/>
<dbReference type="Gene3D" id="3.30.565.10">
    <property type="entry name" value="Histidine kinase-like ATPase, C-terminal domain"/>
    <property type="match status" value="1"/>
</dbReference>
<evidence type="ECO:0000256" key="6">
    <source>
        <dbReference type="SAM" id="MobiDB-lite"/>
    </source>
</evidence>
<evidence type="ECO:0000256" key="3">
    <source>
        <dbReference type="ARBA" id="ARBA00022763"/>
    </source>
</evidence>
<dbReference type="GO" id="GO:0030983">
    <property type="term" value="F:mismatched DNA binding"/>
    <property type="evidence" value="ECO:0007669"/>
    <property type="project" value="InterPro"/>
</dbReference>
<evidence type="ECO:0000256" key="5">
    <source>
        <dbReference type="ARBA" id="ARBA00023242"/>
    </source>
</evidence>
<dbReference type="EMBL" id="MCFC01000001">
    <property type="protein sequence ID" value="ORY35398.1"/>
    <property type="molecule type" value="Genomic_DNA"/>
</dbReference>
<dbReference type="PANTHER" id="PTHR10073:SF12">
    <property type="entry name" value="DNA MISMATCH REPAIR PROTEIN MLH1"/>
    <property type="match status" value="1"/>
</dbReference>
<dbReference type="InterPro" id="IPR038973">
    <property type="entry name" value="MutL/Mlh/Pms-like"/>
</dbReference>
<reference evidence="8 9" key="1">
    <citation type="submission" date="2016-07" db="EMBL/GenBank/DDBJ databases">
        <title>Pervasive Adenine N6-methylation of Active Genes in Fungi.</title>
        <authorList>
            <consortium name="DOE Joint Genome Institute"/>
            <person name="Mondo S.J."/>
            <person name="Dannebaum R.O."/>
            <person name="Kuo R.C."/>
            <person name="Labutti K."/>
            <person name="Haridas S."/>
            <person name="Kuo A."/>
            <person name="Salamov A."/>
            <person name="Ahrendt S.R."/>
            <person name="Lipzen A."/>
            <person name="Sullivan W."/>
            <person name="Andreopoulos W.B."/>
            <person name="Clum A."/>
            <person name="Lindquist E."/>
            <person name="Daum C."/>
            <person name="Ramamoorthy G.K."/>
            <person name="Gryganskyi A."/>
            <person name="Culley D."/>
            <person name="Magnuson J.K."/>
            <person name="James T.Y."/>
            <person name="O'Malley M.A."/>
            <person name="Stajich J.E."/>
            <person name="Spatafora J.W."/>
            <person name="Visel A."/>
            <person name="Grigoriev I.V."/>
        </authorList>
    </citation>
    <scope>NUCLEOTIDE SEQUENCE [LARGE SCALE GENOMIC DNA]</scope>
    <source>
        <strain evidence="8 9">68-887.2</strain>
    </source>
</reference>
<dbReference type="NCBIfam" id="TIGR00585">
    <property type="entry name" value="mutl"/>
    <property type="match status" value="1"/>
</dbReference>
<dbReference type="AlphaFoldDB" id="A0A1Y2BKU3"/>
<dbReference type="SMART" id="SM01340">
    <property type="entry name" value="DNA_mis_repair"/>
    <property type="match status" value="1"/>
</dbReference>
<evidence type="ECO:0000256" key="4">
    <source>
        <dbReference type="ARBA" id="ARBA00023204"/>
    </source>
</evidence>
<dbReference type="CDD" id="cd16926">
    <property type="entry name" value="HATPase_MutL-MLH-PMS-like"/>
    <property type="match status" value="1"/>
</dbReference>
<dbReference type="Pfam" id="PF16413">
    <property type="entry name" value="Mlh1_C"/>
    <property type="match status" value="1"/>
</dbReference>
<dbReference type="FunCoup" id="A0A1Y2BKU3">
    <property type="interactions" value="355"/>
</dbReference>
<dbReference type="Pfam" id="PF01119">
    <property type="entry name" value="DNA_mis_repair"/>
    <property type="match status" value="1"/>
</dbReference>
<comment type="similarity">
    <text evidence="2">Belongs to the DNA mismatch repair MutL/HexB family.</text>
</comment>
<sequence length="751" mass="83298">MTSTEMQVDPGPQDGEYEPSGPRPIEKLSKDVINQIAAAEIIHRPSNAIKELIENSLDAGSTSIKLTIKDGGLKLIQIADNGHGISREDLPLLCTRYATSKLKAFEDLQSLRTYGFRGEALASVSYCSHVEVITKTKNDGCGWKAHYADGELVSPKPGVPPDPRPAAANDGTIISAEDLFYNMPLRKRAFKSASDEYNRILDVVQKYAVHNPHAAWVCKKAGSSLPDISTPAGSTSKANISLLYTASLAADLLEVPITVLQPQYLGASIRGWVSNANTNWARRGGWLFFINNRLVDSTKIKKAIDSLYTSYLPKGAAPWVYLSLDIDPAKVDVNVHPTKSDVHFLNEDEMVVAIVGAVQTALSNANTSRTFTVQTLLPGAPDPQDRGDSGSSVPRTKSAPNYKVRMDPTNRTLDSMIAVSDPSQLAAFTETPQTLLDPEHRPAKRRGINEDEPIELEEEDELDDGRETTWALTTGEGKKGNEIPESACEFSSILELRKATRKRGNIEMNEMIQGHSFVGIVDRDLCLSLVQHGTKLFLINHAVIGDELFYQLSLRQFGALHRLRLEPPPRLDDLLRLAANDEPGLVSAGLVVEDVVRRISNMLLEKREMMDEYFSLRISESGEVESLPMILKGYTPNLDRLPHLLLCLGTQGRVDKASKVNWTSEKECFQTVLRELAFFYSPRPSDVDSMATDAEKQHRDWQLEHVFFPACRRREVVWPRAREMGGSGVGREGVVQQVANLPDLFRIFERC</sequence>
<dbReference type="GO" id="GO:0006298">
    <property type="term" value="P:mismatch repair"/>
    <property type="evidence" value="ECO:0007669"/>
    <property type="project" value="InterPro"/>
</dbReference>
<dbReference type="FunFam" id="3.30.565.10:FF:000109">
    <property type="entry name" value="Related to MLH1-DNA mismatch repair protein"/>
    <property type="match status" value="1"/>
</dbReference>
<dbReference type="InterPro" id="IPR014721">
    <property type="entry name" value="Ribsml_uS5_D2-typ_fold_subgr"/>
</dbReference>
<comment type="subcellular location">
    <subcellularLocation>
        <location evidence="1">Nucleus</location>
    </subcellularLocation>
</comment>
<feature type="region of interest" description="Disordered" evidence="6">
    <location>
        <begin position="375"/>
        <end position="407"/>
    </location>
</feature>
<accession>A0A1Y2BKU3</accession>
<dbReference type="GO" id="GO:0005524">
    <property type="term" value="F:ATP binding"/>
    <property type="evidence" value="ECO:0007669"/>
    <property type="project" value="InterPro"/>
</dbReference>
<protein>
    <submittedName>
        <fullName evidence="8">Putative DNA binding protein</fullName>
    </submittedName>
</protein>
<proteinExistence type="inferred from homology"/>
<name>A0A1Y2BKU3_9TREE</name>
<keyword evidence="3" id="KW-0227">DNA damage</keyword>
<dbReference type="InterPro" id="IPR013507">
    <property type="entry name" value="DNA_mismatch_S5_2-like"/>
</dbReference>
<dbReference type="PANTHER" id="PTHR10073">
    <property type="entry name" value="DNA MISMATCH REPAIR PROTEIN MLH, PMS, MUTL"/>
    <property type="match status" value="1"/>
</dbReference>
<keyword evidence="4" id="KW-0234">DNA repair</keyword>
<dbReference type="FunFam" id="3.30.230.10:FF:000014">
    <property type="entry name" value="DNA mismatch repair protein Mlh1"/>
    <property type="match status" value="1"/>
</dbReference>
<dbReference type="InterPro" id="IPR002099">
    <property type="entry name" value="MutL/Mlh/PMS"/>
</dbReference>
<dbReference type="GO" id="GO:0140664">
    <property type="term" value="F:ATP-dependent DNA damage sensor activity"/>
    <property type="evidence" value="ECO:0007669"/>
    <property type="project" value="InterPro"/>
</dbReference>
<dbReference type="Gene3D" id="3.30.230.10">
    <property type="match status" value="1"/>
</dbReference>
<evidence type="ECO:0000259" key="7">
    <source>
        <dbReference type="SMART" id="SM01340"/>
    </source>
</evidence>
<dbReference type="InParanoid" id="A0A1Y2BKU3"/>
<dbReference type="InterPro" id="IPR014762">
    <property type="entry name" value="DNA_mismatch_repair_CS"/>
</dbReference>
<feature type="compositionally biased region" description="Polar residues" evidence="6">
    <location>
        <begin position="389"/>
        <end position="399"/>
    </location>
</feature>
<organism evidence="8 9">
    <name type="scientific">Naematelia encephala</name>
    <dbReference type="NCBI Taxonomy" id="71784"/>
    <lineage>
        <taxon>Eukaryota</taxon>
        <taxon>Fungi</taxon>
        <taxon>Dikarya</taxon>
        <taxon>Basidiomycota</taxon>
        <taxon>Agaricomycotina</taxon>
        <taxon>Tremellomycetes</taxon>
        <taxon>Tremellales</taxon>
        <taxon>Naemateliaceae</taxon>
        <taxon>Naematelia</taxon>
    </lineage>
</organism>
<feature type="region of interest" description="Disordered" evidence="6">
    <location>
        <begin position="1"/>
        <end position="25"/>
    </location>
</feature>
<dbReference type="InterPro" id="IPR032189">
    <property type="entry name" value="Mlh1_C"/>
</dbReference>
<dbReference type="GO" id="GO:0016887">
    <property type="term" value="F:ATP hydrolysis activity"/>
    <property type="evidence" value="ECO:0007669"/>
    <property type="project" value="InterPro"/>
</dbReference>
<dbReference type="GO" id="GO:0032389">
    <property type="term" value="C:MutLalpha complex"/>
    <property type="evidence" value="ECO:0007669"/>
    <property type="project" value="TreeGrafter"/>
</dbReference>
<dbReference type="InterPro" id="IPR036890">
    <property type="entry name" value="HATPase_C_sf"/>
</dbReference>
<feature type="domain" description="DNA mismatch repair protein S5" evidence="7">
    <location>
        <begin position="240"/>
        <end position="363"/>
    </location>
</feature>
<evidence type="ECO:0000256" key="2">
    <source>
        <dbReference type="ARBA" id="ARBA00006082"/>
    </source>
</evidence>
<dbReference type="InterPro" id="IPR020568">
    <property type="entry name" value="Ribosomal_Su5_D2-typ_SF"/>
</dbReference>
<dbReference type="SUPFAM" id="SSF55874">
    <property type="entry name" value="ATPase domain of HSP90 chaperone/DNA topoisomerase II/histidine kinase"/>
    <property type="match status" value="1"/>
</dbReference>
<keyword evidence="5" id="KW-0539">Nucleus</keyword>
<dbReference type="Proteomes" id="UP000193986">
    <property type="component" value="Unassembled WGS sequence"/>
</dbReference>
<dbReference type="OrthoDB" id="10263226at2759"/>
<comment type="caution">
    <text evidence="8">The sequence shown here is derived from an EMBL/GenBank/DDBJ whole genome shotgun (WGS) entry which is preliminary data.</text>
</comment>
<evidence type="ECO:0000313" key="8">
    <source>
        <dbReference type="EMBL" id="ORY35398.1"/>
    </source>
</evidence>
<gene>
    <name evidence="8" type="ORF">BCR39DRAFT_585038</name>
</gene>
<feature type="region of interest" description="Disordered" evidence="6">
    <location>
        <begin position="437"/>
        <end position="483"/>
    </location>
</feature>
<dbReference type="Pfam" id="PF13589">
    <property type="entry name" value="HATPase_c_3"/>
    <property type="match status" value="1"/>
</dbReference>